<name>A0ABZ1B4I0_9ACTN</name>
<dbReference type="RefSeq" id="WP_324276058.1">
    <property type="nucleotide sequence ID" value="NZ_CP141261.1"/>
</dbReference>
<reference evidence="2 3" key="1">
    <citation type="submission" date="2023-12" db="EMBL/GenBank/DDBJ databases">
        <title>Blastococcus brunescens sp. nov., an actonobacterium isolated from sandstone collected in sahara desert.</title>
        <authorList>
            <person name="Gtari M."/>
            <person name="Ghodhbane F."/>
        </authorList>
    </citation>
    <scope>NUCLEOTIDE SEQUENCE [LARGE SCALE GENOMIC DNA]</scope>
    <source>
        <strain evidence="2 3">BMG 8361</strain>
    </source>
</reference>
<accession>A0ABZ1B4I0</accession>
<evidence type="ECO:0000313" key="3">
    <source>
        <dbReference type="Proteomes" id="UP001324287"/>
    </source>
</evidence>
<keyword evidence="2" id="KW-0255">Endonuclease</keyword>
<feature type="compositionally biased region" description="Acidic residues" evidence="1">
    <location>
        <begin position="103"/>
        <end position="116"/>
    </location>
</feature>
<dbReference type="InterPro" id="IPR003615">
    <property type="entry name" value="HNH_nuc"/>
</dbReference>
<feature type="compositionally biased region" description="Low complexity" evidence="1">
    <location>
        <begin position="69"/>
        <end position="80"/>
    </location>
</feature>
<sequence length="344" mass="36528">MADCVQDLILRPGQHGMPPVTIALTLVATLETMLGGAEPGQVEGMLVPADLVRELGYAFGLMPRPAPDVADLPDDAAPAPETRDASATGASCADAERGSEPGPDPEPDPAPDPDPDPEPRPNPAPGPESESPRGATEHPATPVGDRTLGEWLALARARNEAAVREGLTGAKQAILDGTWSDGELRALLDVGALIGVRDLDGTGLAHRPRIAVVDKLRGSLVALTDAAGIRRGACLGPPPETDGYTPGAELDRFVRLRDRRCRFPGCRARARTCDLDHRQEWPDGPTAHENLCCLCEHHHRLKHQAPGWRFDEADDGGLAITMPSGDMLVSHPPRFGSDLDVPPF</sequence>
<evidence type="ECO:0000313" key="2">
    <source>
        <dbReference type="EMBL" id="WRL64733.1"/>
    </source>
</evidence>
<keyword evidence="2" id="KW-0540">Nuclease</keyword>
<gene>
    <name evidence="2" type="ORF">U6N30_02855</name>
</gene>
<keyword evidence="2" id="KW-0378">Hydrolase</keyword>
<dbReference type="CDD" id="cd00085">
    <property type="entry name" value="HNHc"/>
    <property type="match status" value="1"/>
</dbReference>
<proteinExistence type="predicted"/>
<dbReference type="Proteomes" id="UP001324287">
    <property type="component" value="Chromosome"/>
</dbReference>
<evidence type="ECO:0000256" key="1">
    <source>
        <dbReference type="SAM" id="MobiDB-lite"/>
    </source>
</evidence>
<feature type="region of interest" description="Disordered" evidence="1">
    <location>
        <begin position="69"/>
        <end position="144"/>
    </location>
</feature>
<dbReference type="GO" id="GO:0004519">
    <property type="term" value="F:endonuclease activity"/>
    <property type="evidence" value="ECO:0007669"/>
    <property type="project" value="UniProtKB-KW"/>
</dbReference>
<organism evidence="2 3">
    <name type="scientific">Blastococcus brunescens</name>
    <dbReference type="NCBI Taxonomy" id="1564165"/>
    <lineage>
        <taxon>Bacteria</taxon>
        <taxon>Bacillati</taxon>
        <taxon>Actinomycetota</taxon>
        <taxon>Actinomycetes</taxon>
        <taxon>Geodermatophilales</taxon>
        <taxon>Geodermatophilaceae</taxon>
        <taxon>Blastococcus</taxon>
    </lineage>
</organism>
<keyword evidence="3" id="KW-1185">Reference proteome</keyword>
<protein>
    <submittedName>
        <fullName evidence="2">HNH endonuclease signature motif containing protein</fullName>
    </submittedName>
</protein>
<dbReference type="EMBL" id="CP141261">
    <property type="protein sequence ID" value="WRL64733.1"/>
    <property type="molecule type" value="Genomic_DNA"/>
</dbReference>